<sequence length="277" mass="31467">MANKPDPLGMGTTDIKQYRLHVTHQVGWESLRRAEIGTVKSTFDQPHAVYTVQYADTATDPGRRVFKNWQSKQAEFSKLVVALYNPATEDLIMADEIDQIPSMTLGSRRVPHPHLKFPNGVVITYTDAARYKWCPVYRRSDVGWGDMLPLGTWDNLDAFADFVTLCLGLWDEVYPALWIEDIQEGLLILTGWGVIKYKITCFFATIYKAVKALVLGYWLHALVPVVVMILFPKLPFAPRWAIPEVPLAPCMSGPGEYRLQPREKAVVMGESRWCTFT</sequence>
<feature type="transmembrane region" description="Helical" evidence="1">
    <location>
        <begin position="212"/>
        <end position="231"/>
    </location>
</feature>
<keyword evidence="1" id="KW-0472">Membrane</keyword>
<dbReference type="AlphaFoldDB" id="A0AAN8RJ56"/>
<reference evidence="2 3" key="1">
    <citation type="submission" date="2019-10" db="EMBL/GenBank/DDBJ databases">
        <authorList>
            <person name="Palmer J.M."/>
        </authorList>
    </citation>
    <scope>NUCLEOTIDE SEQUENCE [LARGE SCALE GENOMIC DNA]</scope>
    <source>
        <strain evidence="2 3">TWF718</strain>
    </source>
</reference>
<name>A0AAN8RJ56_9PEZI</name>
<gene>
    <name evidence="2" type="ORF">TWF718_002832</name>
</gene>
<dbReference type="Proteomes" id="UP001313282">
    <property type="component" value="Unassembled WGS sequence"/>
</dbReference>
<protein>
    <submittedName>
        <fullName evidence="2">Uncharacterized protein</fullName>
    </submittedName>
</protein>
<accession>A0AAN8RJ56</accession>
<evidence type="ECO:0000256" key="1">
    <source>
        <dbReference type="SAM" id="Phobius"/>
    </source>
</evidence>
<keyword evidence="3" id="KW-1185">Reference proteome</keyword>
<comment type="caution">
    <text evidence="2">The sequence shown here is derived from an EMBL/GenBank/DDBJ whole genome shotgun (WGS) entry which is preliminary data.</text>
</comment>
<keyword evidence="1" id="KW-0812">Transmembrane</keyword>
<dbReference type="EMBL" id="JAVHNR010000011">
    <property type="protein sequence ID" value="KAK6330635.1"/>
    <property type="molecule type" value="Genomic_DNA"/>
</dbReference>
<evidence type="ECO:0000313" key="2">
    <source>
        <dbReference type="EMBL" id="KAK6330635.1"/>
    </source>
</evidence>
<evidence type="ECO:0000313" key="3">
    <source>
        <dbReference type="Proteomes" id="UP001313282"/>
    </source>
</evidence>
<keyword evidence="1" id="KW-1133">Transmembrane helix</keyword>
<proteinExistence type="predicted"/>
<organism evidence="2 3">
    <name type="scientific">Orbilia javanica</name>
    <dbReference type="NCBI Taxonomy" id="47235"/>
    <lineage>
        <taxon>Eukaryota</taxon>
        <taxon>Fungi</taxon>
        <taxon>Dikarya</taxon>
        <taxon>Ascomycota</taxon>
        <taxon>Pezizomycotina</taxon>
        <taxon>Orbiliomycetes</taxon>
        <taxon>Orbiliales</taxon>
        <taxon>Orbiliaceae</taxon>
        <taxon>Orbilia</taxon>
    </lineage>
</organism>